<evidence type="ECO:0000256" key="1">
    <source>
        <dbReference type="ARBA" id="ARBA00008335"/>
    </source>
</evidence>
<feature type="transmembrane region" description="Helical" evidence="2">
    <location>
        <begin position="170"/>
        <end position="189"/>
    </location>
</feature>
<evidence type="ECO:0000256" key="2">
    <source>
        <dbReference type="SAM" id="Phobius"/>
    </source>
</evidence>
<dbReference type="InterPro" id="IPR039672">
    <property type="entry name" value="MFS_2"/>
</dbReference>
<dbReference type="GO" id="GO:0015293">
    <property type="term" value="F:symporter activity"/>
    <property type="evidence" value="ECO:0007669"/>
    <property type="project" value="InterPro"/>
</dbReference>
<dbReference type="CDD" id="cd17491">
    <property type="entry name" value="MFS_MFSD12"/>
    <property type="match status" value="1"/>
</dbReference>
<feature type="transmembrane region" description="Helical" evidence="2">
    <location>
        <begin position="346"/>
        <end position="367"/>
    </location>
</feature>
<feature type="transmembrane region" description="Helical" evidence="2">
    <location>
        <begin position="201"/>
        <end position="220"/>
    </location>
</feature>
<keyword evidence="4" id="KW-1185">Reference proteome</keyword>
<dbReference type="OrthoDB" id="1730117at2759"/>
<keyword evidence="2" id="KW-0812">Transmembrane</keyword>
<proteinExistence type="inferred from homology"/>
<dbReference type="FunFam" id="1.20.1250.20:FF:000431">
    <property type="entry name" value="Predicted protein"/>
    <property type="match status" value="1"/>
</dbReference>
<organism evidence="3 4">
    <name type="scientific">Bugula neritina</name>
    <name type="common">Brown bryozoan</name>
    <name type="synonym">Sertularia neritina</name>
    <dbReference type="NCBI Taxonomy" id="10212"/>
    <lineage>
        <taxon>Eukaryota</taxon>
        <taxon>Metazoa</taxon>
        <taxon>Spiralia</taxon>
        <taxon>Lophotrochozoa</taxon>
        <taxon>Bryozoa</taxon>
        <taxon>Gymnolaemata</taxon>
        <taxon>Cheilostomatida</taxon>
        <taxon>Flustrina</taxon>
        <taxon>Buguloidea</taxon>
        <taxon>Bugulidae</taxon>
        <taxon>Bugula</taxon>
    </lineage>
</organism>
<feature type="transmembrane region" description="Helical" evidence="2">
    <location>
        <begin position="241"/>
        <end position="265"/>
    </location>
</feature>
<dbReference type="PANTHER" id="PTHR11328">
    <property type="entry name" value="MAJOR FACILITATOR SUPERFAMILY DOMAIN-CONTAINING PROTEIN"/>
    <property type="match status" value="1"/>
</dbReference>
<feature type="transmembrane region" description="Helical" evidence="2">
    <location>
        <begin position="20"/>
        <end position="40"/>
    </location>
</feature>
<keyword evidence="2" id="KW-1133">Transmembrane helix</keyword>
<dbReference type="AlphaFoldDB" id="A0A7J7J9I0"/>
<reference evidence="3" key="1">
    <citation type="submission" date="2020-06" db="EMBL/GenBank/DDBJ databases">
        <title>Draft genome of Bugula neritina, a colonial animal packing powerful symbionts and potential medicines.</title>
        <authorList>
            <person name="Rayko M."/>
        </authorList>
    </citation>
    <scope>NUCLEOTIDE SEQUENCE [LARGE SCALE GENOMIC DNA]</scope>
    <source>
        <strain evidence="3">Kwan_BN1</strain>
    </source>
</reference>
<dbReference type="EMBL" id="VXIV02002858">
    <property type="protein sequence ID" value="KAF6022384.1"/>
    <property type="molecule type" value="Genomic_DNA"/>
</dbReference>
<comment type="caution">
    <text evidence="3">The sequence shown here is derived from an EMBL/GenBank/DDBJ whole genome shotgun (WGS) entry which is preliminary data.</text>
</comment>
<name>A0A7J7J9I0_BUGNE</name>
<dbReference type="Pfam" id="PF13347">
    <property type="entry name" value="MFS_2"/>
    <property type="match status" value="1"/>
</dbReference>
<dbReference type="SUPFAM" id="SSF103473">
    <property type="entry name" value="MFS general substrate transporter"/>
    <property type="match status" value="1"/>
</dbReference>
<feature type="transmembrane region" description="Helical" evidence="2">
    <location>
        <begin position="317"/>
        <end position="334"/>
    </location>
</feature>
<feature type="transmembrane region" description="Helical" evidence="2">
    <location>
        <begin position="127"/>
        <end position="149"/>
    </location>
</feature>
<feature type="transmembrane region" description="Helical" evidence="2">
    <location>
        <begin position="88"/>
        <end position="107"/>
    </location>
</feature>
<feature type="transmembrane region" description="Helical" evidence="2">
    <location>
        <begin position="285"/>
        <end position="305"/>
    </location>
</feature>
<evidence type="ECO:0000313" key="3">
    <source>
        <dbReference type="EMBL" id="KAF6022384.1"/>
    </source>
</evidence>
<evidence type="ECO:0000313" key="4">
    <source>
        <dbReference type="Proteomes" id="UP000593567"/>
    </source>
</evidence>
<dbReference type="GO" id="GO:0008643">
    <property type="term" value="P:carbohydrate transport"/>
    <property type="evidence" value="ECO:0007669"/>
    <property type="project" value="InterPro"/>
</dbReference>
<dbReference type="Proteomes" id="UP000593567">
    <property type="component" value="Unassembled WGS sequence"/>
</dbReference>
<protein>
    <submittedName>
        <fullName evidence="3">MFSD12</fullName>
    </submittedName>
</protein>
<gene>
    <name evidence="3" type="ORF">EB796_019324</name>
</gene>
<sequence>MADSGASTPLPLGRKFSFGVGHVLNDLCASMWFTYLLIFYHKVIGMNNVLAGTLLLIGQVADAVATPLVGYESDRINGFCNYGKRKSWHLIGCICVAVSFSFIFSPVVGRDPMYYSLPSDSTTLQYLVYYAPFIVIFQFGWASTQISHLSLIPSLTTCQHDKVGLNSIRYAFTVISNLTVYLLTWYLLSMDSNDGAATQDNLAFIVIGTGVVFCIVFHVGTKEQSIELDNDLSTSIRTKMYVMCWLKTPQFYMVALLYMCTRLIVNLSQVYLSMYLTETLSLTKTYIAIVPLVIYISGFLVTFPLKLMSKKFGKKKTYVLGLLFVSGASVWFYWLKASVSVDHYLVMAAGALNGIGGSTILVLSLSLPLT</sequence>
<dbReference type="InterPro" id="IPR036259">
    <property type="entry name" value="MFS_trans_sf"/>
</dbReference>
<dbReference type="GO" id="GO:0005886">
    <property type="term" value="C:plasma membrane"/>
    <property type="evidence" value="ECO:0007669"/>
    <property type="project" value="TreeGrafter"/>
</dbReference>
<dbReference type="Gene3D" id="1.20.1250.20">
    <property type="entry name" value="MFS general substrate transporter like domains"/>
    <property type="match status" value="2"/>
</dbReference>
<dbReference type="PANTHER" id="PTHR11328:SF28">
    <property type="entry name" value="MAJOR FACILITATOR SUPERFAMILY DOMAIN-CONTAINING PROTEIN 12"/>
    <property type="match status" value="1"/>
</dbReference>
<comment type="similarity">
    <text evidence="1">Belongs to the major facilitator superfamily.</text>
</comment>
<keyword evidence="2" id="KW-0472">Membrane</keyword>
<accession>A0A7J7J9I0</accession>